<evidence type="ECO:0000256" key="5">
    <source>
        <dbReference type="SAM" id="MobiDB-lite"/>
    </source>
</evidence>
<evidence type="ECO:0000313" key="7">
    <source>
        <dbReference type="EMBL" id="KAF9788229.1"/>
    </source>
</evidence>
<dbReference type="GO" id="GO:0015031">
    <property type="term" value="P:protein transport"/>
    <property type="evidence" value="ECO:0007669"/>
    <property type="project" value="UniProtKB-KW"/>
</dbReference>
<proteinExistence type="predicted"/>
<dbReference type="PANTHER" id="PTHR12894">
    <property type="entry name" value="CNH DOMAIN CONTAINING"/>
    <property type="match status" value="1"/>
</dbReference>
<dbReference type="GO" id="GO:0034058">
    <property type="term" value="P:endosomal vesicle fusion"/>
    <property type="evidence" value="ECO:0007669"/>
    <property type="project" value="TreeGrafter"/>
</dbReference>
<dbReference type="Proteomes" id="UP000736335">
    <property type="component" value="Unassembled WGS sequence"/>
</dbReference>
<evidence type="ECO:0000259" key="6">
    <source>
        <dbReference type="PROSITE" id="PS50219"/>
    </source>
</evidence>
<feature type="region of interest" description="Disordered" evidence="5">
    <location>
        <begin position="229"/>
        <end position="255"/>
    </location>
</feature>
<dbReference type="SUPFAM" id="SSF50969">
    <property type="entry name" value="YVTN repeat-like/Quinoprotein amine dehydrogenase"/>
    <property type="match status" value="1"/>
</dbReference>
<comment type="caution">
    <text evidence="7">The sequence shown here is derived from an EMBL/GenBank/DDBJ whole genome shotgun (WGS) entry which is preliminary data.</text>
</comment>
<evidence type="ECO:0000256" key="2">
    <source>
        <dbReference type="ARBA" id="ARBA00022448"/>
    </source>
</evidence>
<keyword evidence="4" id="KW-0653">Protein transport</keyword>
<evidence type="ECO:0000313" key="8">
    <source>
        <dbReference type="Proteomes" id="UP000736335"/>
    </source>
</evidence>
<dbReference type="PANTHER" id="PTHR12894:SF27">
    <property type="entry name" value="TRANSFORMING GROWTH FACTOR-BETA RECEPTOR-ASSOCIATED PROTEIN 1"/>
    <property type="match status" value="1"/>
</dbReference>
<dbReference type="InterPro" id="IPR011044">
    <property type="entry name" value="Quino_amine_DH_bsu"/>
</dbReference>
<dbReference type="Pfam" id="PF00780">
    <property type="entry name" value="CNH"/>
    <property type="match status" value="1"/>
</dbReference>
<evidence type="ECO:0000256" key="1">
    <source>
        <dbReference type="ARBA" id="ARBA00004496"/>
    </source>
</evidence>
<dbReference type="AlphaFoldDB" id="A0A9P6HJJ8"/>
<evidence type="ECO:0000256" key="3">
    <source>
        <dbReference type="ARBA" id="ARBA00022490"/>
    </source>
</evidence>
<sequence>METHSILGTQALPTPKPIEDITLVPCVARILVLSDGQLHFFTLPELNILPIPPIRNVQAVIVDQQALSRPFLHSPIHTVEAVEFCVIKKTGLGLFSLREKLVFYKDFPLAGCRPGARRTGPLLFVADKGNFNLLDLKRGTLLPVMPLSHAGVVPAKPIITVIGSNEFLIVSNVDDRGLAVFISGSGDPVRGTFEYSKYPVSVSYDDPYLVALMPDQSLEIRDIETQSVKQVVPAPEPSSEHPNGPRRGFSWNPQGHMVPSTQLKDVLQLVPVPLI</sequence>
<feature type="non-terminal residue" evidence="7">
    <location>
        <position position="1"/>
    </location>
</feature>
<evidence type="ECO:0000256" key="4">
    <source>
        <dbReference type="ARBA" id="ARBA00022927"/>
    </source>
</evidence>
<organism evidence="7 8">
    <name type="scientific">Thelephora terrestris</name>
    <dbReference type="NCBI Taxonomy" id="56493"/>
    <lineage>
        <taxon>Eukaryota</taxon>
        <taxon>Fungi</taxon>
        <taxon>Dikarya</taxon>
        <taxon>Basidiomycota</taxon>
        <taxon>Agaricomycotina</taxon>
        <taxon>Agaricomycetes</taxon>
        <taxon>Thelephorales</taxon>
        <taxon>Thelephoraceae</taxon>
        <taxon>Thelephora</taxon>
    </lineage>
</organism>
<dbReference type="EMBL" id="WIUZ02000004">
    <property type="protein sequence ID" value="KAF9788229.1"/>
    <property type="molecule type" value="Genomic_DNA"/>
</dbReference>
<comment type="subcellular location">
    <subcellularLocation>
        <location evidence="1">Cytoplasm</location>
    </subcellularLocation>
</comment>
<dbReference type="PROSITE" id="PS50219">
    <property type="entry name" value="CNH"/>
    <property type="match status" value="1"/>
</dbReference>
<reference evidence="7" key="2">
    <citation type="submission" date="2020-11" db="EMBL/GenBank/DDBJ databases">
        <authorList>
            <consortium name="DOE Joint Genome Institute"/>
            <person name="Kuo A."/>
            <person name="Miyauchi S."/>
            <person name="Kiss E."/>
            <person name="Drula E."/>
            <person name="Kohler A."/>
            <person name="Sanchez-Garcia M."/>
            <person name="Andreopoulos B."/>
            <person name="Barry K.W."/>
            <person name="Bonito G."/>
            <person name="Buee M."/>
            <person name="Carver A."/>
            <person name="Chen C."/>
            <person name="Cichocki N."/>
            <person name="Clum A."/>
            <person name="Culley D."/>
            <person name="Crous P.W."/>
            <person name="Fauchery L."/>
            <person name="Girlanda M."/>
            <person name="Hayes R."/>
            <person name="Keri Z."/>
            <person name="Labutti K."/>
            <person name="Lipzen A."/>
            <person name="Lombard V."/>
            <person name="Magnuson J."/>
            <person name="Maillard F."/>
            <person name="Morin E."/>
            <person name="Murat C."/>
            <person name="Nolan M."/>
            <person name="Ohm R."/>
            <person name="Pangilinan J."/>
            <person name="Pereira M."/>
            <person name="Perotto S."/>
            <person name="Peter M."/>
            <person name="Riley R."/>
            <person name="Sitrit Y."/>
            <person name="Stielow B."/>
            <person name="Szollosi G."/>
            <person name="Zifcakova L."/>
            <person name="Stursova M."/>
            <person name="Spatafora J.W."/>
            <person name="Tedersoo L."/>
            <person name="Vaario L.-M."/>
            <person name="Yamada A."/>
            <person name="Yan M."/>
            <person name="Wang P."/>
            <person name="Xu J."/>
            <person name="Bruns T."/>
            <person name="Baldrian P."/>
            <person name="Vilgalys R."/>
            <person name="Henrissat B."/>
            <person name="Grigoriev I.V."/>
            <person name="Hibbett D."/>
            <person name="Nagy L.G."/>
            <person name="Martin F.M."/>
        </authorList>
    </citation>
    <scope>NUCLEOTIDE SEQUENCE</scope>
    <source>
        <strain evidence="7">UH-Tt-Lm1</strain>
    </source>
</reference>
<protein>
    <recommendedName>
        <fullName evidence="6">CNH domain-containing protein</fullName>
    </recommendedName>
</protein>
<dbReference type="GO" id="GO:0016020">
    <property type="term" value="C:membrane"/>
    <property type="evidence" value="ECO:0007669"/>
    <property type="project" value="TreeGrafter"/>
</dbReference>
<keyword evidence="8" id="KW-1185">Reference proteome</keyword>
<keyword evidence="2" id="KW-0813">Transport</keyword>
<gene>
    <name evidence="7" type="ORF">BJ322DRAFT_1047828</name>
</gene>
<dbReference type="InterPro" id="IPR032914">
    <property type="entry name" value="Vam6/VPS39/TRAP1"/>
</dbReference>
<dbReference type="OrthoDB" id="5325112at2759"/>
<accession>A0A9P6HJJ8</accession>
<dbReference type="GO" id="GO:0006914">
    <property type="term" value="P:autophagy"/>
    <property type="evidence" value="ECO:0007669"/>
    <property type="project" value="TreeGrafter"/>
</dbReference>
<feature type="domain" description="CNH" evidence="6">
    <location>
        <begin position="1"/>
        <end position="247"/>
    </location>
</feature>
<reference evidence="7" key="1">
    <citation type="journal article" date="2020" name="Nat. Commun.">
        <title>Large-scale genome sequencing of mycorrhizal fungi provides insights into the early evolution of symbiotic traits.</title>
        <authorList>
            <person name="Miyauchi S."/>
            <person name="Kiss E."/>
            <person name="Kuo A."/>
            <person name="Drula E."/>
            <person name="Kohler A."/>
            <person name="Sanchez-Garcia M."/>
            <person name="Morin E."/>
            <person name="Andreopoulos B."/>
            <person name="Barry K.W."/>
            <person name="Bonito G."/>
            <person name="Buee M."/>
            <person name="Carver A."/>
            <person name="Chen C."/>
            <person name="Cichocki N."/>
            <person name="Clum A."/>
            <person name="Culley D."/>
            <person name="Crous P.W."/>
            <person name="Fauchery L."/>
            <person name="Girlanda M."/>
            <person name="Hayes R.D."/>
            <person name="Keri Z."/>
            <person name="LaButti K."/>
            <person name="Lipzen A."/>
            <person name="Lombard V."/>
            <person name="Magnuson J."/>
            <person name="Maillard F."/>
            <person name="Murat C."/>
            <person name="Nolan M."/>
            <person name="Ohm R.A."/>
            <person name="Pangilinan J."/>
            <person name="Pereira M.F."/>
            <person name="Perotto S."/>
            <person name="Peter M."/>
            <person name="Pfister S."/>
            <person name="Riley R."/>
            <person name="Sitrit Y."/>
            <person name="Stielow J.B."/>
            <person name="Szollosi G."/>
            <person name="Zifcakova L."/>
            <person name="Stursova M."/>
            <person name="Spatafora J.W."/>
            <person name="Tedersoo L."/>
            <person name="Vaario L.M."/>
            <person name="Yamada A."/>
            <person name="Yan M."/>
            <person name="Wang P."/>
            <person name="Xu J."/>
            <person name="Bruns T."/>
            <person name="Baldrian P."/>
            <person name="Vilgalys R."/>
            <person name="Dunand C."/>
            <person name="Henrissat B."/>
            <person name="Grigoriev I.V."/>
            <person name="Hibbett D."/>
            <person name="Nagy L.G."/>
            <person name="Martin F.M."/>
        </authorList>
    </citation>
    <scope>NUCLEOTIDE SEQUENCE</scope>
    <source>
        <strain evidence="7">UH-Tt-Lm1</strain>
    </source>
</reference>
<dbReference type="InterPro" id="IPR001180">
    <property type="entry name" value="CNH_dom"/>
</dbReference>
<name>A0A9P6HJJ8_9AGAM</name>
<keyword evidence="3" id="KW-0963">Cytoplasm</keyword>
<dbReference type="GO" id="GO:0005737">
    <property type="term" value="C:cytoplasm"/>
    <property type="evidence" value="ECO:0007669"/>
    <property type="project" value="UniProtKB-SubCell"/>
</dbReference>